<protein>
    <recommendedName>
        <fullName evidence="3">histidine kinase</fullName>
        <ecNumber evidence="3">2.7.13.3</ecNumber>
    </recommendedName>
</protein>
<evidence type="ECO:0000259" key="16">
    <source>
        <dbReference type="PROSITE" id="PS50109"/>
    </source>
</evidence>
<dbReference type="HOGENOM" id="CLU_508765_0_0_0"/>
<gene>
    <name evidence="18" type="ordered locus">Sterm_1893</name>
</gene>
<comment type="catalytic activity">
    <reaction evidence="1">
        <text>ATP + protein L-histidine = ADP + protein N-phospho-L-histidine.</text>
        <dbReference type="EC" id="2.7.13.3"/>
    </reaction>
</comment>
<dbReference type="STRING" id="526218.Sterm_1893"/>
<keyword evidence="7 15" id="KW-0812">Transmembrane</keyword>
<dbReference type="InterPro" id="IPR003660">
    <property type="entry name" value="HAMP_dom"/>
</dbReference>
<evidence type="ECO:0000256" key="14">
    <source>
        <dbReference type="SAM" id="Coils"/>
    </source>
</evidence>
<dbReference type="SMART" id="SM00304">
    <property type="entry name" value="HAMP"/>
    <property type="match status" value="1"/>
</dbReference>
<feature type="coiled-coil region" evidence="14">
    <location>
        <begin position="304"/>
        <end position="338"/>
    </location>
</feature>
<accession>D1AJ62</accession>
<sequence length="545" mass="63598">MNINKKIFFGYMIIFIITILIGYLLGKYIFQEIYEFGKRTELRTQINNLTPDNITTGNLKNMEKKLKADIIAYDDNSEYNIKSKFENITVKKDGKEYIVILDNLSDDLNEKITFNMTKEITIIGYEIFGEGYIIPIRILYNGKTYIDYEINQEIEKKHYDGLITLENAELETVSLRNTLKEDFLEMVLETYVKYNGFNESFQFTHKDPHDEKERYEVIIKKSGLKTVILVYSYKNVTVLFDELKSYFLYLIIIGLCLISVLTMLFTRIITSPILKISKITNKITKLNFEEKLDIKNKDEIGELASNINNLADTLGKTLKQLEEDKKNTKELMGNLSHEFKTPLTVISGYADLLAEDYDQKYIEIITEEADRLAVLIEETTRAMSLDSKIVNLTMEIFDLKELVLNITEKLSISVKEGINIKHKLESSFVRADKNKLEQVIYNFISNALRHAKTYVKIELKKIDKKVIFYVRNDGQKLTDEEKEKIWLKFFKRDRENKGNSHRSGLGLYISRSILVLHNSKHGVENTNDGVIFFFSLEEYQDKKDI</sequence>
<dbReference type="KEGG" id="str:Sterm_1893"/>
<dbReference type="InterPro" id="IPR036097">
    <property type="entry name" value="HisK_dim/P_sf"/>
</dbReference>
<evidence type="ECO:0000256" key="11">
    <source>
        <dbReference type="ARBA" id="ARBA00022989"/>
    </source>
</evidence>
<reference evidence="19" key="1">
    <citation type="submission" date="2009-09" db="EMBL/GenBank/DDBJ databases">
        <title>The complete chromosome of Sebaldella termitidis ATCC 33386.</title>
        <authorList>
            <consortium name="US DOE Joint Genome Institute (JGI-PGF)"/>
            <person name="Lucas S."/>
            <person name="Copeland A."/>
            <person name="Lapidus A."/>
            <person name="Glavina del Rio T."/>
            <person name="Dalin E."/>
            <person name="Tice H."/>
            <person name="Bruce D."/>
            <person name="Goodwin L."/>
            <person name="Pitluck S."/>
            <person name="Kyrpides N."/>
            <person name="Mavromatis K."/>
            <person name="Ivanova N."/>
            <person name="Mikhailova N."/>
            <person name="Sims D."/>
            <person name="Meincke L."/>
            <person name="Brettin T."/>
            <person name="Detter J.C."/>
            <person name="Han C."/>
            <person name="Larimer F."/>
            <person name="Land M."/>
            <person name="Hauser L."/>
            <person name="Markowitz V."/>
            <person name="Cheng J.F."/>
            <person name="Hugenholtz P."/>
            <person name="Woyke T."/>
            <person name="Wu D."/>
            <person name="Eisen J.A."/>
        </authorList>
    </citation>
    <scope>NUCLEOTIDE SEQUENCE [LARGE SCALE GENOMIC DNA]</scope>
    <source>
        <strain evidence="19">ATCC 33386 / NCTC 11300</strain>
    </source>
</reference>
<dbReference type="GO" id="GO:0005886">
    <property type="term" value="C:plasma membrane"/>
    <property type="evidence" value="ECO:0007669"/>
    <property type="project" value="UniProtKB-SubCell"/>
</dbReference>
<dbReference type="EMBL" id="CP001739">
    <property type="protein sequence ID" value="ACZ08750.1"/>
    <property type="molecule type" value="Genomic_DNA"/>
</dbReference>
<dbReference type="GO" id="GO:0005524">
    <property type="term" value="F:ATP binding"/>
    <property type="evidence" value="ECO:0007669"/>
    <property type="project" value="UniProtKB-KW"/>
</dbReference>
<dbReference type="InterPro" id="IPR003661">
    <property type="entry name" value="HisK_dim/P_dom"/>
</dbReference>
<dbReference type="GO" id="GO:0000155">
    <property type="term" value="F:phosphorelay sensor kinase activity"/>
    <property type="evidence" value="ECO:0007669"/>
    <property type="project" value="InterPro"/>
</dbReference>
<dbReference type="PROSITE" id="PS50109">
    <property type="entry name" value="HIS_KIN"/>
    <property type="match status" value="1"/>
</dbReference>
<proteinExistence type="predicted"/>
<keyword evidence="19" id="KW-1185">Reference proteome</keyword>
<dbReference type="eggNOG" id="COG2205">
    <property type="taxonomic scope" value="Bacteria"/>
</dbReference>
<dbReference type="Proteomes" id="UP000000845">
    <property type="component" value="Chromosome"/>
</dbReference>
<dbReference type="CDD" id="cd06225">
    <property type="entry name" value="HAMP"/>
    <property type="match status" value="1"/>
</dbReference>
<dbReference type="PANTHER" id="PTHR45528:SF1">
    <property type="entry name" value="SENSOR HISTIDINE KINASE CPXA"/>
    <property type="match status" value="1"/>
</dbReference>
<organism evidence="18 19">
    <name type="scientific">Sebaldella termitidis (strain ATCC 33386 / NCTC 11300)</name>
    <dbReference type="NCBI Taxonomy" id="526218"/>
    <lineage>
        <taxon>Bacteria</taxon>
        <taxon>Fusobacteriati</taxon>
        <taxon>Fusobacteriota</taxon>
        <taxon>Fusobacteriia</taxon>
        <taxon>Fusobacteriales</taxon>
        <taxon>Leptotrichiaceae</taxon>
        <taxon>Sebaldella</taxon>
    </lineage>
</organism>
<dbReference type="InterPro" id="IPR005467">
    <property type="entry name" value="His_kinase_dom"/>
</dbReference>
<feature type="transmembrane region" description="Helical" evidence="15">
    <location>
        <begin position="7"/>
        <end position="30"/>
    </location>
</feature>
<dbReference type="InterPro" id="IPR003594">
    <property type="entry name" value="HATPase_dom"/>
</dbReference>
<evidence type="ECO:0000256" key="13">
    <source>
        <dbReference type="ARBA" id="ARBA00023136"/>
    </source>
</evidence>
<evidence type="ECO:0000256" key="4">
    <source>
        <dbReference type="ARBA" id="ARBA00022475"/>
    </source>
</evidence>
<dbReference type="Pfam" id="PF02518">
    <property type="entry name" value="HATPase_c"/>
    <property type="match status" value="1"/>
</dbReference>
<dbReference type="PANTHER" id="PTHR45528">
    <property type="entry name" value="SENSOR HISTIDINE KINASE CPXA"/>
    <property type="match status" value="1"/>
</dbReference>
<dbReference type="CDD" id="cd00082">
    <property type="entry name" value="HisKA"/>
    <property type="match status" value="1"/>
</dbReference>
<keyword evidence="12" id="KW-0902">Two-component regulatory system</keyword>
<reference evidence="18 19" key="2">
    <citation type="journal article" date="2010" name="Stand. Genomic Sci.">
        <title>Complete genome sequence of Sebaldella termitidis type strain (NCTC 11300).</title>
        <authorList>
            <person name="Harmon-Smith M."/>
            <person name="Celia L."/>
            <person name="Chertkov O."/>
            <person name="Lapidus A."/>
            <person name="Copeland A."/>
            <person name="Glavina Del Rio T."/>
            <person name="Nolan M."/>
            <person name="Lucas S."/>
            <person name="Tice H."/>
            <person name="Cheng J.F."/>
            <person name="Han C."/>
            <person name="Detter J.C."/>
            <person name="Bruce D."/>
            <person name="Goodwin L."/>
            <person name="Pitluck S."/>
            <person name="Pati A."/>
            <person name="Liolios K."/>
            <person name="Ivanova N."/>
            <person name="Mavromatis K."/>
            <person name="Mikhailova N."/>
            <person name="Chen A."/>
            <person name="Palaniappan K."/>
            <person name="Land M."/>
            <person name="Hauser L."/>
            <person name="Chang Y.J."/>
            <person name="Jeffries C.D."/>
            <person name="Brettin T."/>
            <person name="Goker M."/>
            <person name="Beck B."/>
            <person name="Bristow J."/>
            <person name="Eisen J.A."/>
            <person name="Markowitz V."/>
            <person name="Hugenholtz P."/>
            <person name="Kyrpides N.C."/>
            <person name="Klenk H.P."/>
            <person name="Chen F."/>
        </authorList>
    </citation>
    <scope>NUCLEOTIDE SEQUENCE [LARGE SCALE GENOMIC DNA]</scope>
    <source>
        <strain evidence="19">ATCC 33386 / NCTC 11300</strain>
    </source>
</reference>
<keyword evidence="10" id="KW-0067">ATP-binding</keyword>
<evidence type="ECO:0000256" key="9">
    <source>
        <dbReference type="ARBA" id="ARBA00022777"/>
    </source>
</evidence>
<keyword evidence="5" id="KW-0597">Phosphoprotein</keyword>
<name>D1AJ62_SEBTE</name>
<dbReference type="PROSITE" id="PS50885">
    <property type="entry name" value="HAMP"/>
    <property type="match status" value="1"/>
</dbReference>
<evidence type="ECO:0000256" key="8">
    <source>
        <dbReference type="ARBA" id="ARBA00022741"/>
    </source>
</evidence>
<evidence type="ECO:0000259" key="17">
    <source>
        <dbReference type="PROSITE" id="PS50885"/>
    </source>
</evidence>
<dbReference type="EC" id="2.7.13.3" evidence="3"/>
<dbReference type="InterPro" id="IPR050398">
    <property type="entry name" value="HssS/ArlS-like"/>
</dbReference>
<dbReference type="Gene3D" id="1.10.287.130">
    <property type="match status" value="1"/>
</dbReference>
<feature type="domain" description="Histidine kinase" evidence="16">
    <location>
        <begin position="334"/>
        <end position="540"/>
    </location>
</feature>
<evidence type="ECO:0000313" key="18">
    <source>
        <dbReference type="EMBL" id="ACZ08750.1"/>
    </source>
</evidence>
<dbReference type="SUPFAM" id="SSF47384">
    <property type="entry name" value="Homodimeric domain of signal transducing histidine kinase"/>
    <property type="match status" value="1"/>
</dbReference>
<comment type="subcellular location">
    <subcellularLocation>
        <location evidence="2">Cell membrane</location>
        <topology evidence="2">Multi-pass membrane protein</topology>
    </subcellularLocation>
</comment>
<keyword evidence="13 15" id="KW-0472">Membrane</keyword>
<evidence type="ECO:0000256" key="5">
    <source>
        <dbReference type="ARBA" id="ARBA00022553"/>
    </source>
</evidence>
<dbReference type="SUPFAM" id="SSF158472">
    <property type="entry name" value="HAMP domain-like"/>
    <property type="match status" value="1"/>
</dbReference>
<evidence type="ECO:0000256" key="7">
    <source>
        <dbReference type="ARBA" id="ARBA00022692"/>
    </source>
</evidence>
<keyword evidence="4" id="KW-1003">Cell membrane</keyword>
<feature type="domain" description="HAMP" evidence="17">
    <location>
        <begin position="267"/>
        <end position="319"/>
    </location>
</feature>
<evidence type="ECO:0000256" key="12">
    <source>
        <dbReference type="ARBA" id="ARBA00023012"/>
    </source>
</evidence>
<evidence type="ECO:0000313" key="19">
    <source>
        <dbReference type="Proteomes" id="UP000000845"/>
    </source>
</evidence>
<dbReference type="Gene3D" id="3.30.565.10">
    <property type="entry name" value="Histidine kinase-like ATPase, C-terminal domain"/>
    <property type="match status" value="1"/>
</dbReference>
<keyword evidence="6" id="KW-0808">Transferase</keyword>
<evidence type="ECO:0000256" key="1">
    <source>
        <dbReference type="ARBA" id="ARBA00000085"/>
    </source>
</evidence>
<evidence type="ECO:0000256" key="3">
    <source>
        <dbReference type="ARBA" id="ARBA00012438"/>
    </source>
</evidence>
<keyword evidence="8" id="KW-0547">Nucleotide-binding</keyword>
<dbReference type="SMART" id="SM00387">
    <property type="entry name" value="HATPase_c"/>
    <property type="match status" value="1"/>
</dbReference>
<dbReference type="Pfam" id="PF00512">
    <property type="entry name" value="HisKA"/>
    <property type="match status" value="1"/>
</dbReference>
<keyword evidence="9 18" id="KW-0418">Kinase</keyword>
<dbReference type="eggNOG" id="COG2770">
    <property type="taxonomic scope" value="Bacteria"/>
</dbReference>
<dbReference type="InterPro" id="IPR036890">
    <property type="entry name" value="HATPase_C_sf"/>
</dbReference>
<feature type="transmembrane region" description="Helical" evidence="15">
    <location>
        <begin position="246"/>
        <end position="269"/>
    </location>
</feature>
<evidence type="ECO:0000256" key="10">
    <source>
        <dbReference type="ARBA" id="ARBA00022840"/>
    </source>
</evidence>
<evidence type="ECO:0000256" key="6">
    <source>
        <dbReference type="ARBA" id="ARBA00022679"/>
    </source>
</evidence>
<dbReference type="SMART" id="SM00388">
    <property type="entry name" value="HisKA"/>
    <property type="match status" value="1"/>
</dbReference>
<evidence type="ECO:0000256" key="2">
    <source>
        <dbReference type="ARBA" id="ARBA00004651"/>
    </source>
</evidence>
<keyword evidence="14" id="KW-0175">Coiled coil</keyword>
<dbReference type="Pfam" id="PF00672">
    <property type="entry name" value="HAMP"/>
    <property type="match status" value="1"/>
</dbReference>
<dbReference type="SUPFAM" id="SSF55874">
    <property type="entry name" value="ATPase domain of HSP90 chaperone/DNA topoisomerase II/histidine kinase"/>
    <property type="match status" value="1"/>
</dbReference>
<evidence type="ECO:0000256" key="15">
    <source>
        <dbReference type="SAM" id="Phobius"/>
    </source>
</evidence>
<dbReference type="Gene3D" id="6.10.340.10">
    <property type="match status" value="1"/>
</dbReference>
<keyword evidence="11 15" id="KW-1133">Transmembrane helix</keyword>
<dbReference type="RefSeq" id="WP_012861344.1">
    <property type="nucleotide sequence ID" value="NC_013517.1"/>
</dbReference>
<dbReference type="AlphaFoldDB" id="D1AJ62"/>